<evidence type="ECO:0000256" key="1">
    <source>
        <dbReference type="ARBA" id="ARBA00005417"/>
    </source>
</evidence>
<keyword evidence="5" id="KW-0472">Membrane</keyword>
<protein>
    <submittedName>
        <fullName evidence="7">DUF2232 domain-containing protein</fullName>
    </submittedName>
</protein>
<dbReference type="InterPro" id="IPR015856">
    <property type="entry name" value="ABC_transpr_CbiO/EcfA_su"/>
</dbReference>
<feature type="transmembrane region" description="Helical" evidence="5">
    <location>
        <begin position="62"/>
        <end position="95"/>
    </location>
</feature>
<feature type="transmembrane region" description="Helical" evidence="5">
    <location>
        <begin position="20"/>
        <end position="42"/>
    </location>
</feature>
<dbReference type="PROSITE" id="PS00211">
    <property type="entry name" value="ABC_TRANSPORTER_1"/>
    <property type="match status" value="2"/>
</dbReference>
<dbReference type="InterPro" id="IPR003439">
    <property type="entry name" value="ABC_transporter-like_ATP-bd"/>
</dbReference>
<evidence type="ECO:0000256" key="3">
    <source>
        <dbReference type="ARBA" id="ARBA00022741"/>
    </source>
</evidence>
<evidence type="ECO:0000256" key="2">
    <source>
        <dbReference type="ARBA" id="ARBA00022448"/>
    </source>
</evidence>
<reference evidence="7" key="1">
    <citation type="submission" date="2022-10" db="EMBL/GenBank/DDBJ databases">
        <title>Rhodococcus sp.75.</title>
        <authorList>
            <person name="Sun M."/>
        </authorList>
    </citation>
    <scope>NUCLEOTIDE SEQUENCE</scope>
    <source>
        <strain evidence="7">75</strain>
    </source>
</reference>
<dbReference type="InterPro" id="IPR027417">
    <property type="entry name" value="P-loop_NTPase"/>
</dbReference>
<dbReference type="InterPro" id="IPR003593">
    <property type="entry name" value="AAA+_ATPase"/>
</dbReference>
<evidence type="ECO:0000256" key="4">
    <source>
        <dbReference type="ARBA" id="ARBA00022840"/>
    </source>
</evidence>
<dbReference type="InterPro" id="IPR050095">
    <property type="entry name" value="ECF_ABC_transporter_ATP-bd"/>
</dbReference>
<keyword evidence="3" id="KW-0547">Nucleotide-binding</keyword>
<dbReference type="EMBL" id="CP110615">
    <property type="protein sequence ID" value="UZJ25116.1"/>
    <property type="molecule type" value="Genomic_DNA"/>
</dbReference>
<feature type="transmembrane region" description="Helical" evidence="5">
    <location>
        <begin position="176"/>
        <end position="199"/>
    </location>
</feature>
<evidence type="ECO:0000313" key="7">
    <source>
        <dbReference type="EMBL" id="UZJ25116.1"/>
    </source>
</evidence>
<comment type="similarity">
    <text evidence="1">Belongs to the ABC transporter superfamily.</text>
</comment>
<dbReference type="PROSITE" id="PS50893">
    <property type="entry name" value="ABC_TRANSPORTER_2"/>
    <property type="match status" value="2"/>
</dbReference>
<evidence type="ECO:0000313" key="8">
    <source>
        <dbReference type="Proteomes" id="UP001164965"/>
    </source>
</evidence>
<accession>A0ABY6P190</accession>
<dbReference type="Pfam" id="PF00005">
    <property type="entry name" value="ABC_tran"/>
    <property type="match status" value="2"/>
</dbReference>
<dbReference type="PANTHER" id="PTHR43553:SF24">
    <property type="entry name" value="ENERGY-COUPLING FACTOR TRANSPORTER ATP-BINDING PROTEIN ECFA1"/>
    <property type="match status" value="1"/>
</dbReference>
<keyword evidence="8" id="KW-1185">Reference proteome</keyword>
<dbReference type="RefSeq" id="WP_265383222.1">
    <property type="nucleotide sequence ID" value="NZ_CP110615.1"/>
</dbReference>
<evidence type="ECO:0000256" key="5">
    <source>
        <dbReference type="SAM" id="Phobius"/>
    </source>
</evidence>
<feature type="transmembrane region" description="Helical" evidence="5">
    <location>
        <begin position="107"/>
        <end position="130"/>
    </location>
</feature>
<evidence type="ECO:0000259" key="6">
    <source>
        <dbReference type="PROSITE" id="PS50893"/>
    </source>
</evidence>
<dbReference type="InterPro" id="IPR018710">
    <property type="entry name" value="DUF2232"/>
</dbReference>
<dbReference type="CDD" id="cd03225">
    <property type="entry name" value="ABC_cobalt_CbiO_domain1"/>
    <property type="match status" value="2"/>
</dbReference>
<keyword evidence="5" id="KW-1133">Transmembrane helix</keyword>
<feature type="domain" description="ABC transporter" evidence="6">
    <location>
        <begin position="230"/>
        <end position="452"/>
    </location>
</feature>
<dbReference type="Proteomes" id="UP001164965">
    <property type="component" value="Chromosome"/>
</dbReference>
<dbReference type="PANTHER" id="PTHR43553">
    <property type="entry name" value="HEAVY METAL TRANSPORTER"/>
    <property type="match status" value="1"/>
</dbReference>
<dbReference type="Gene3D" id="3.40.50.300">
    <property type="entry name" value="P-loop containing nucleotide triphosphate hydrolases"/>
    <property type="match status" value="2"/>
</dbReference>
<keyword evidence="5" id="KW-0812">Transmembrane</keyword>
<sequence>MSAAATTSGPLRPVELATAAVMGGVTVVLAVLGVVVPVAGILQVLAVVPLGVVAQRHRPRALVAATVAAGVVGFLVAGTAPLTVIGLAALIGGIVGEVKRRGRGAGTAALAFTVAAPAVALLVVGLLLVFSSLRDLTLQTIRNSVRGVTGIIGNIPGTSGATSRVDAVTDTLVENWWWTVGGAVVLSVVLTGVIAWGALGAVLERLDRLPVTDRLDGADGDDRTPAPVPVALVDAGFRYPGARRDALTGVDLVLDRPQMVAVLGDNGSGKSTLVRLLAGRAPTSGTVHRGGPAGLGRLGGTALIAQRPESQVLGARVRDDVVWGLPTSATVDVEGLLATVGLAGTGDRATTGLSGGQLQRLAIAAALARSPRLLLSDESTAMVDPAGRAEMVALLASLPRRTGTTVVHVSHRPADAVAADRVVAVRDGRVHELGGAPAAPALPSPRRTGRHPGPALLVLRGVGHVYDARTPWAHRALTGVDLEVARGEAVVLVGGNGSGKSTLAWVLGGLLRPTEGTATLDGRSITSQVGSVAVAFQHARLQVQRPTVGEDVAAAAGHGSAAHPSVARALATVGLDPAVAARGTDTLSGGQLRRAALAGLLVTNPRVLVLDEPLAGLDAPSRAGLVDVLARLREEQGLTLVVVSHDVAEIAAICDRTVLVEHGRTHAEPTGVPR</sequence>
<keyword evidence="2" id="KW-0813">Transport</keyword>
<keyword evidence="4" id="KW-0067">ATP-binding</keyword>
<dbReference type="Pfam" id="PF09991">
    <property type="entry name" value="DUF2232"/>
    <property type="match status" value="1"/>
</dbReference>
<organism evidence="7 8">
    <name type="scientific">Rhodococcus antarcticus</name>
    <dbReference type="NCBI Taxonomy" id="2987751"/>
    <lineage>
        <taxon>Bacteria</taxon>
        <taxon>Bacillati</taxon>
        <taxon>Actinomycetota</taxon>
        <taxon>Actinomycetes</taxon>
        <taxon>Mycobacteriales</taxon>
        <taxon>Nocardiaceae</taxon>
        <taxon>Rhodococcus</taxon>
    </lineage>
</organism>
<dbReference type="SMART" id="SM00382">
    <property type="entry name" value="AAA"/>
    <property type="match status" value="2"/>
</dbReference>
<feature type="domain" description="ABC transporter" evidence="6">
    <location>
        <begin position="457"/>
        <end position="672"/>
    </location>
</feature>
<proteinExistence type="inferred from homology"/>
<dbReference type="InterPro" id="IPR017871">
    <property type="entry name" value="ABC_transporter-like_CS"/>
</dbReference>
<dbReference type="SUPFAM" id="SSF52540">
    <property type="entry name" value="P-loop containing nucleoside triphosphate hydrolases"/>
    <property type="match status" value="2"/>
</dbReference>
<name>A0ABY6P190_9NOCA</name>
<gene>
    <name evidence="7" type="ORF">RHODO2019_00975</name>
</gene>